<protein>
    <recommendedName>
        <fullName evidence="1">HTH marR-type domain-containing protein</fullName>
    </recommendedName>
</protein>
<dbReference type="PANTHER" id="PTHR33164">
    <property type="entry name" value="TRANSCRIPTIONAL REGULATOR, MARR FAMILY"/>
    <property type="match status" value="1"/>
</dbReference>
<accession>A0A250I900</accession>
<evidence type="ECO:0000313" key="3">
    <source>
        <dbReference type="Proteomes" id="UP000217289"/>
    </source>
</evidence>
<evidence type="ECO:0000259" key="1">
    <source>
        <dbReference type="PROSITE" id="PS50995"/>
    </source>
</evidence>
<dbReference type="KEGG" id="mbd:MEBOL_001661"/>
<dbReference type="RefSeq" id="WP_095976914.1">
    <property type="nucleotide sequence ID" value="NZ_CP022163.1"/>
</dbReference>
<dbReference type="GO" id="GO:0003700">
    <property type="term" value="F:DNA-binding transcription factor activity"/>
    <property type="evidence" value="ECO:0007669"/>
    <property type="project" value="InterPro"/>
</dbReference>
<proteinExistence type="predicted"/>
<evidence type="ECO:0000313" key="2">
    <source>
        <dbReference type="EMBL" id="ATB28215.1"/>
    </source>
</evidence>
<organism evidence="2 3">
    <name type="scientific">Melittangium boletus DSM 14713</name>
    <dbReference type="NCBI Taxonomy" id="1294270"/>
    <lineage>
        <taxon>Bacteria</taxon>
        <taxon>Pseudomonadati</taxon>
        <taxon>Myxococcota</taxon>
        <taxon>Myxococcia</taxon>
        <taxon>Myxococcales</taxon>
        <taxon>Cystobacterineae</taxon>
        <taxon>Archangiaceae</taxon>
        <taxon>Melittangium</taxon>
    </lineage>
</organism>
<keyword evidence="3" id="KW-1185">Reference proteome</keyword>
<dbReference type="AlphaFoldDB" id="A0A250I900"/>
<dbReference type="InterPro" id="IPR036388">
    <property type="entry name" value="WH-like_DNA-bd_sf"/>
</dbReference>
<dbReference type="OrthoDB" id="8906692at2"/>
<reference evidence="2 3" key="1">
    <citation type="submission" date="2017-06" db="EMBL/GenBank/DDBJ databases">
        <authorList>
            <person name="Kim H.J."/>
            <person name="Triplett B.A."/>
        </authorList>
    </citation>
    <scope>NUCLEOTIDE SEQUENCE [LARGE SCALE GENOMIC DNA]</scope>
    <source>
        <strain evidence="2 3">DSM 14713</strain>
    </source>
</reference>
<dbReference type="InterPro" id="IPR036390">
    <property type="entry name" value="WH_DNA-bd_sf"/>
</dbReference>
<sequence length="145" mass="16208">MDNEFSSIGPLLMGAMTALSKRTRARLAAAGIDITPDQFALLDLLSRHEGRLTQSELADMRDKDKSVLMRQTDHFEALGLVTRSVSSEDRRKKTLVLTPQGRRLHAEAKALIDGLMLELLRDVPPQKLQGFLKTLAEIREKAQQS</sequence>
<gene>
    <name evidence="2" type="ORF">MEBOL_001661</name>
</gene>
<feature type="domain" description="HTH marR-type" evidence="1">
    <location>
        <begin position="5"/>
        <end position="140"/>
    </location>
</feature>
<dbReference type="Pfam" id="PF12802">
    <property type="entry name" value="MarR_2"/>
    <property type="match status" value="1"/>
</dbReference>
<dbReference type="Proteomes" id="UP000217289">
    <property type="component" value="Chromosome"/>
</dbReference>
<dbReference type="Gene3D" id="1.10.10.10">
    <property type="entry name" value="Winged helix-like DNA-binding domain superfamily/Winged helix DNA-binding domain"/>
    <property type="match status" value="1"/>
</dbReference>
<dbReference type="EMBL" id="CP022163">
    <property type="protein sequence ID" value="ATB28215.1"/>
    <property type="molecule type" value="Genomic_DNA"/>
</dbReference>
<dbReference type="InterPro" id="IPR000835">
    <property type="entry name" value="HTH_MarR-typ"/>
</dbReference>
<name>A0A250I900_9BACT</name>
<dbReference type="InterPro" id="IPR039422">
    <property type="entry name" value="MarR/SlyA-like"/>
</dbReference>
<dbReference type="PANTHER" id="PTHR33164:SF57">
    <property type="entry name" value="MARR-FAMILY TRANSCRIPTIONAL REGULATOR"/>
    <property type="match status" value="1"/>
</dbReference>
<dbReference type="SMART" id="SM00347">
    <property type="entry name" value="HTH_MARR"/>
    <property type="match status" value="1"/>
</dbReference>
<dbReference type="SUPFAM" id="SSF46785">
    <property type="entry name" value="Winged helix' DNA-binding domain"/>
    <property type="match status" value="1"/>
</dbReference>
<dbReference type="PRINTS" id="PR00598">
    <property type="entry name" value="HTHMARR"/>
</dbReference>
<dbReference type="PROSITE" id="PS50995">
    <property type="entry name" value="HTH_MARR_2"/>
    <property type="match status" value="1"/>
</dbReference>
<dbReference type="GO" id="GO:0006950">
    <property type="term" value="P:response to stress"/>
    <property type="evidence" value="ECO:0007669"/>
    <property type="project" value="TreeGrafter"/>
</dbReference>